<dbReference type="Pfam" id="PF19687">
    <property type="entry name" value="MARF1_LOTUS"/>
    <property type="match status" value="1"/>
</dbReference>
<dbReference type="InterPro" id="IPR034191">
    <property type="entry name" value="MARF1_RRM2"/>
</dbReference>
<gene>
    <name evidence="4" type="primary">marf1</name>
    <name evidence="4" type="ORF">GWK47_007535</name>
</gene>
<dbReference type="GO" id="GO:1905762">
    <property type="term" value="F:CCR4-NOT complex binding"/>
    <property type="evidence" value="ECO:0007669"/>
    <property type="project" value="TreeGrafter"/>
</dbReference>
<evidence type="ECO:0000256" key="1">
    <source>
        <dbReference type="ARBA" id="ARBA00022737"/>
    </source>
</evidence>
<proteinExistence type="predicted"/>
<dbReference type="InterPro" id="IPR041966">
    <property type="entry name" value="LOTUS-like"/>
</dbReference>
<accession>A0A8J4Y1P7</accession>
<name>A0A8J4Y1P7_CHIOP</name>
<dbReference type="InterPro" id="IPR025605">
    <property type="entry name" value="OST-HTH/LOTUS_dom"/>
</dbReference>
<evidence type="ECO:0000313" key="4">
    <source>
        <dbReference type="EMBL" id="KAG0718693.1"/>
    </source>
</evidence>
<feature type="domain" description="HTH OST-type" evidence="3">
    <location>
        <begin position="1207"/>
        <end position="1282"/>
    </location>
</feature>
<sequence>MRSCSIEFTRSRHATDQWFYSSSSTCSSVSGTYPDLFGYEDYGAVQATKGCEDLYPLTEVMDGKEVVTITTSNTVHTTNTLSVAVPGSESHISMPCKGMQTMSSRDIENNSGMKCIPQTCECNGASNTKESLDSFLMTPGAFLSETCSTDSGNIPERLSPSSTPIRSTYIYENPDVSTKVDSTYTCSRQDFKMASSQMSQLDYKVLNTKESLKQLNVLLTPKRFTHAQDTESSNGNTSCGAEVDLISNMDDFEQDLKTVEQLEDDQKEAEGQPCQKSLYDVGRLPPIGVFWDIENCQVPKGLSATHVVQAIRTRFFNNHREVEFMCVCDTLKENSTILEELNDAQVNVMHVGSFVKNAADDKLLQSMRRFADIHGHGATIVLISGDSNFATELYDLRYRKNLRVILVHNAHAQDSLKLSAHETALFTEVTEQLPQRTVKPKSNFLRKDVLVRNLPKGMEESAVRRRLNILSANCGGKVGRMSANCATIYFQTPELAARAKKRLDGEDVFGSRICCSFGKNIEKESSRIDASGKCVHEFTHDRELELPENLETNKNLGFDSLPQQTMGEVAAPGLSWRMHDTSANGATMHQPFSAFKTYGKSPSISIPTDDQRNVQRSWQSNTHRMPGNPKVGIGGNFTGLQNGGGTEENCGGSQAIYLDRLPDNYHKGHFQKPSFRMSSPPVFSFCHRNSDSYLNNTSRGRSPSPQTVRGVGSLRNTWNTPLATNIQERLCSGLQEISIEASRAGLNLGNAEQVPVELQVANLDQNIDAREMKRILFTVFRDHVMVLHISVFVQSDGNLVASVRVPSQQDAQYAISQLHRKKIGAKRIIISYVNHNQPSPEVKRSKVIMLLQEVPGKRLPLFKFRELYERRFRETIGVSEMYNMRDIVTVSDSSTGRMVMLHPEFRHLQSPDLPEVMEETDGNCSRFCKLHSSEPDESIGWAERDHNTSLPNVNLSLRTLAAAIHALLQSHSGFLPLASLLECHHAELGPLEEYEGGVPLEHLISCLPGICIAIGAGEFKYIKWVENKVIDEADELARSVSPPLVDQLALFSRELVDLFKTFPYCRLPFSRFIPAYHHHFGRQCRVADYGFTKLADLFEALPHIMQILGEGNKRILTLAHKAQVKRFSSDLLRVLKGQPTKAITLQNFPSAYEKIVNRQWNVVDYGVCDIEDLLAEVCENTVIVSRSGTEVTVGIPKREQTPEEIERTRQFAAEVIELLRHSPQCLMQFNRFIPAYHHHFGRQCRVADFGFSKLIELFEAIPDIVQAYDDDDEGEKQLQLVERERIRVLGEQVGTVVKGAPCQAIKISALTRVFTRYYGCSLKPSQYESNSLPELIGKLRNHVKLIETEDEPLVALVDRSHIHEIIVRSRKILWDIPEGGCKLDKFMETYREQYNASPSLEIIKKDLGDILNSLGDLMTVRGRGSKRILVLNQDTVPAQPFISVATNSCSAYGGNADRVAVSNAPSHHAPAPQLPLPHTVPTTANYEYQHLMQATGGSMIWGQMWSPQYPVMPPLSPAHYMVPTIPVSWGGVPASPLGAVTSDGTQTLQSNMTPQPVSIHTLDELTNQGSRVSEAFTSPPNACELPTPDLFTHMHPTDIPHGGTVGYIEGQQESPCREDGTSTQWTAGNEDAKLEMTSTSVVAKPHTKRRIAAQFTSSHMQQVNGPADWLWGQYCSVQCAFRRSVTSSSTVIYGCINTYAFILYPNI</sequence>
<protein>
    <submittedName>
        <fullName evidence="4">Meiosis regulator and mRNA stability factor 1</fullName>
    </submittedName>
</protein>
<evidence type="ECO:0000313" key="5">
    <source>
        <dbReference type="Proteomes" id="UP000770661"/>
    </source>
</evidence>
<dbReference type="Gene3D" id="3.30.70.330">
    <property type="match status" value="2"/>
</dbReference>
<keyword evidence="1" id="KW-0677">Repeat</keyword>
<dbReference type="CDD" id="cd12256">
    <property type="entry name" value="RRM2_LKAP"/>
    <property type="match status" value="1"/>
</dbReference>
<dbReference type="InterPro" id="IPR024768">
    <property type="entry name" value="Marf1"/>
</dbReference>
<keyword evidence="2" id="KW-0694">RNA-binding</keyword>
<dbReference type="Proteomes" id="UP000770661">
    <property type="component" value="Unassembled WGS sequence"/>
</dbReference>
<dbReference type="InterPro" id="IPR045602">
    <property type="entry name" value="MARF1_LOTUS"/>
</dbReference>
<dbReference type="OrthoDB" id="549353at2759"/>
<dbReference type="GO" id="GO:0005777">
    <property type="term" value="C:peroxisome"/>
    <property type="evidence" value="ECO:0007669"/>
    <property type="project" value="InterPro"/>
</dbReference>
<dbReference type="Pfam" id="PF12872">
    <property type="entry name" value="OST-HTH"/>
    <property type="match status" value="3"/>
</dbReference>
<evidence type="ECO:0000256" key="2">
    <source>
        <dbReference type="ARBA" id="ARBA00022884"/>
    </source>
</evidence>
<evidence type="ECO:0000259" key="3">
    <source>
        <dbReference type="PROSITE" id="PS51644"/>
    </source>
</evidence>
<dbReference type="GO" id="GO:0010468">
    <property type="term" value="P:regulation of gene expression"/>
    <property type="evidence" value="ECO:0007669"/>
    <property type="project" value="InterPro"/>
</dbReference>
<dbReference type="PANTHER" id="PTHR14379:SF3">
    <property type="entry name" value="MEIOSIS REGULATOR AND MRNA STABILITY FACTOR 1"/>
    <property type="match status" value="1"/>
</dbReference>
<dbReference type="EMBL" id="JACEEZ010015671">
    <property type="protein sequence ID" value="KAG0718693.1"/>
    <property type="molecule type" value="Genomic_DNA"/>
</dbReference>
<reference evidence="4" key="1">
    <citation type="submission" date="2020-07" db="EMBL/GenBank/DDBJ databases">
        <title>The High-quality genome of the commercially important snow crab, Chionoecetes opilio.</title>
        <authorList>
            <person name="Jeong J.-H."/>
            <person name="Ryu S."/>
        </authorList>
    </citation>
    <scope>NUCLEOTIDE SEQUENCE</scope>
    <source>
        <strain evidence="4">MADBK_172401_WGS</strain>
        <tissue evidence="4">Digestive gland</tissue>
    </source>
</reference>
<dbReference type="Pfam" id="PF01936">
    <property type="entry name" value="NYN"/>
    <property type="match status" value="1"/>
</dbReference>
<dbReference type="Pfam" id="PF11608">
    <property type="entry name" value="RRM_MARF1"/>
    <property type="match status" value="1"/>
</dbReference>
<comment type="caution">
    <text evidence="4">The sequence shown here is derived from an EMBL/GenBank/DDBJ whole genome shotgun (WGS) entry which is preliminary data.</text>
</comment>
<dbReference type="InterPro" id="IPR035979">
    <property type="entry name" value="RBD_domain_sf"/>
</dbReference>
<dbReference type="Gene3D" id="3.30.420.610">
    <property type="entry name" value="LOTUS domain-like"/>
    <property type="match status" value="2"/>
</dbReference>
<dbReference type="Gene3D" id="3.40.50.1010">
    <property type="entry name" value="5'-nuclease"/>
    <property type="match status" value="1"/>
</dbReference>
<feature type="domain" description="HTH OST-type" evidence="3">
    <location>
        <begin position="1123"/>
        <end position="1198"/>
    </location>
</feature>
<dbReference type="InterPro" id="IPR034189">
    <property type="entry name" value="MARF1_RRM1"/>
</dbReference>
<dbReference type="InterPro" id="IPR012677">
    <property type="entry name" value="Nucleotide-bd_a/b_plait_sf"/>
</dbReference>
<dbReference type="InterPro" id="IPR021139">
    <property type="entry name" value="NYN"/>
</dbReference>
<keyword evidence="5" id="KW-1185">Reference proteome</keyword>
<dbReference type="PANTHER" id="PTHR14379">
    <property type="entry name" value="LIMKAIN B LKAP"/>
    <property type="match status" value="1"/>
</dbReference>
<feature type="domain" description="HTH OST-type" evidence="3">
    <location>
        <begin position="1047"/>
        <end position="1121"/>
    </location>
</feature>
<dbReference type="PROSITE" id="PS51644">
    <property type="entry name" value="HTH_OST"/>
    <property type="match status" value="3"/>
</dbReference>
<organism evidence="4 5">
    <name type="scientific">Chionoecetes opilio</name>
    <name type="common">Atlantic snow crab</name>
    <name type="synonym">Cancer opilio</name>
    <dbReference type="NCBI Taxonomy" id="41210"/>
    <lineage>
        <taxon>Eukaryota</taxon>
        <taxon>Metazoa</taxon>
        <taxon>Ecdysozoa</taxon>
        <taxon>Arthropoda</taxon>
        <taxon>Crustacea</taxon>
        <taxon>Multicrustacea</taxon>
        <taxon>Malacostraca</taxon>
        <taxon>Eumalacostraca</taxon>
        <taxon>Eucarida</taxon>
        <taxon>Decapoda</taxon>
        <taxon>Pleocyemata</taxon>
        <taxon>Brachyura</taxon>
        <taxon>Eubrachyura</taxon>
        <taxon>Majoidea</taxon>
        <taxon>Majidae</taxon>
        <taxon>Chionoecetes</taxon>
    </lineage>
</organism>
<dbReference type="GO" id="GO:0003723">
    <property type="term" value="F:RNA binding"/>
    <property type="evidence" value="ECO:0007669"/>
    <property type="project" value="UniProtKB-KW"/>
</dbReference>
<dbReference type="GO" id="GO:0004540">
    <property type="term" value="F:RNA nuclease activity"/>
    <property type="evidence" value="ECO:0007669"/>
    <property type="project" value="InterPro"/>
</dbReference>
<dbReference type="CDD" id="cd10910">
    <property type="entry name" value="PIN_limkain_b1_N_like"/>
    <property type="match status" value="1"/>
</dbReference>
<dbReference type="SUPFAM" id="SSF54928">
    <property type="entry name" value="RNA-binding domain, RBD"/>
    <property type="match status" value="2"/>
</dbReference>